<evidence type="ECO:0000313" key="2">
    <source>
        <dbReference type="EMBL" id="KAJ5597442.1"/>
    </source>
</evidence>
<protein>
    <submittedName>
        <fullName evidence="2">Uncharacterized protein</fullName>
    </submittedName>
</protein>
<reference evidence="2" key="1">
    <citation type="journal article" date="2023" name="IMA Fungus">
        <title>Comparative genomic study of the Penicillium genus elucidates a diverse pangenome and 15 lateral gene transfer events.</title>
        <authorList>
            <person name="Petersen C."/>
            <person name="Sorensen T."/>
            <person name="Nielsen M.R."/>
            <person name="Sondergaard T.E."/>
            <person name="Sorensen J.L."/>
            <person name="Fitzpatrick D.A."/>
            <person name="Frisvad J.C."/>
            <person name="Nielsen K.L."/>
        </authorList>
    </citation>
    <scope>NUCLEOTIDE SEQUENCE</scope>
    <source>
        <strain evidence="2">IBT 12815</strain>
    </source>
</reference>
<dbReference type="EMBL" id="JAQJAE010000004">
    <property type="protein sequence ID" value="KAJ5597442.1"/>
    <property type="molecule type" value="Genomic_DNA"/>
</dbReference>
<evidence type="ECO:0000256" key="1">
    <source>
        <dbReference type="SAM" id="MobiDB-lite"/>
    </source>
</evidence>
<dbReference type="AlphaFoldDB" id="A0AAD6DYL2"/>
<accession>A0AAD6DYL2</accession>
<gene>
    <name evidence="2" type="ORF">N7537_007526</name>
</gene>
<sequence length="97" mass="10703">MTDEVKTTEAQVQGKKKKSQAYFIEAAAEATKAATEPNQEFPATTTVPPYPHHHYPESLEVGLLSSDKGEEMKEAEVEVGLGSADMNLPFRVKHPFE</sequence>
<name>A0AAD6DYL2_9EURO</name>
<reference evidence="2" key="2">
    <citation type="submission" date="2023-01" db="EMBL/GenBank/DDBJ databases">
        <authorList>
            <person name="Petersen C."/>
        </authorList>
    </citation>
    <scope>NUCLEOTIDE SEQUENCE</scope>
    <source>
        <strain evidence="2">IBT 12815</strain>
    </source>
</reference>
<organism evidence="2 3">
    <name type="scientific">Penicillium hordei</name>
    <dbReference type="NCBI Taxonomy" id="40994"/>
    <lineage>
        <taxon>Eukaryota</taxon>
        <taxon>Fungi</taxon>
        <taxon>Dikarya</taxon>
        <taxon>Ascomycota</taxon>
        <taxon>Pezizomycotina</taxon>
        <taxon>Eurotiomycetes</taxon>
        <taxon>Eurotiomycetidae</taxon>
        <taxon>Eurotiales</taxon>
        <taxon>Aspergillaceae</taxon>
        <taxon>Penicillium</taxon>
    </lineage>
</organism>
<proteinExistence type="predicted"/>
<dbReference type="GeneID" id="81588823"/>
<feature type="region of interest" description="Disordered" evidence="1">
    <location>
        <begin position="31"/>
        <end position="51"/>
    </location>
</feature>
<comment type="caution">
    <text evidence="2">The sequence shown here is derived from an EMBL/GenBank/DDBJ whole genome shotgun (WGS) entry which is preliminary data.</text>
</comment>
<keyword evidence="3" id="KW-1185">Reference proteome</keyword>
<dbReference type="RefSeq" id="XP_056750657.1">
    <property type="nucleotide sequence ID" value="XM_056898581.1"/>
</dbReference>
<evidence type="ECO:0000313" key="3">
    <source>
        <dbReference type="Proteomes" id="UP001213799"/>
    </source>
</evidence>
<feature type="compositionally biased region" description="Polar residues" evidence="1">
    <location>
        <begin position="37"/>
        <end position="47"/>
    </location>
</feature>
<dbReference type="Proteomes" id="UP001213799">
    <property type="component" value="Unassembled WGS sequence"/>
</dbReference>